<dbReference type="EMBL" id="JAUIZM010000009">
    <property type="protein sequence ID" value="KAK1365555.1"/>
    <property type="molecule type" value="Genomic_DNA"/>
</dbReference>
<dbReference type="InterPro" id="IPR016024">
    <property type="entry name" value="ARM-type_fold"/>
</dbReference>
<dbReference type="PANTHER" id="PTHR20938:SF0">
    <property type="entry name" value="INTEGRATOR COMPLEX SUBUNIT 4"/>
    <property type="match status" value="1"/>
</dbReference>
<evidence type="ECO:0000256" key="1">
    <source>
        <dbReference type="ARBA" id="ARBA00004123"/>
    </source>
</evidence>
<keyword evidence="2" id="KW-0539">Nucleus</keyword>
<sequence>MEQQHLRNFLELTATNTPPSKHALTLARSLITNPSTSNSTISTIYETLTHSLSPNPNPNSISLHHILSLLSDLSLHRPHLRRPIFSTLRSFSLLPSNSPRSVVESLSILVSIAEEDSELVELVEELSESVFLSVCFGGCISVRRWLLLNAKRIFVRPAVLVTVFLGFSKDPYPEIRKVALDGLSWCVGIEDRGLIQGCFFRGVEMLSDMEDCVRCSAVGVVSEWGQVLLASSEGESKKYWSDALFEKLCSIVRDMSVDVRLQAFGAIGKITMASENILLQTLSKKVLVKSQTSNVAGAFVHGMEDEFYEVRRSACSSLSALSSLSSDFAYKALNLLVDMLNDDSVAVRLQALQTVHHLAQHDHQVQEENLNLLFGALFDTSTSIRSEARRIVQLLKLHSLKMFKFCVNGLVENLEIYPQDEADIFFVMFIIGRNHGSYAVSIMEETSQDIDDFFEGKLGSNAAKTAFILVLAISASLSHEINLCRIPPRMFSYAVTLLGRISSGLAYALDPHVLFSYLCSCSRSTSVSDSEMIKGEEILQHIVVDSPGNQESWEQSRTQVSNAVCQLEGIEVVALINLVLAQIKNIWQLMQVGCINEVLETLRSWKEELENINITSSQSFGVLVFALKYIQVLEHFGKVWTNVMCLKKYPLSGEIEINFGKVDYKLNELVHMFLGVDKEVMVYLLELMLVTCILKLCSGEPWCYESTLRKVSSIYSVVELILEKGSVEPSKFLVEVGNFLHEFQTSVAGFTNLFEFKKLLELFSLKQIMLPGGLKHVKAELDIVNNTCETPIFFVSGLPVGIPLQITLYNIVVDNRLWVKLTVNEDSYQYVYLDMKHFGDCDTIKKFIFVAPFYKTPKATNFKLTVSLGMECLSSDKLTSRNCRGPKNELMYLCNEKEVFLSMIVK</sequence>
<evidence type="ECO:0000313" key="5">
    <source>
        <dbReference type="Proteomes" id="UP001237642"/>
    </source>
</evidence>
<dbReference type="SUPFAM" id="SSF48371">
    <property type="entry name" value="ARM repeat"/>
    <property type="match status" value="1"/>
</dbReference>
<name>A0AAD8HDK0_9APIA</name>
<feature type="domain" description="Integrator complex subunit 4/Protein SIEL C-terminal Ig-like" evidence="3">
    <location>
        <begin position="787"/>
        <end position="901"/>
    </location>
</feature>
<dbReference type="GO" id="GO:0005768">
    <property type="term" value="C:endosome"/>
    <property type="evidence" value="ECO:0007669"/>
    <property type="project" value="TreeGrafter"/>
</dbReference>
<dbReference type="GO" id="GO:0016301">
    <property type="term" value="F:kinase activity"/>
    <property type="evidence" value="ECO:0007669"/>
    <property type="project" value="UniProtKB-KW"/>
</dbReference>
<dbReference type="PANTHER" id="PTHR20938">
    <property type="entry name" value="INTEGRATOR COMPLEX SUBUNIT 4"/>
    <property type="match status" value="1"/>
</dbReference>
<evidence type="ECO:0000256" key="2">
    <source>
        <dbReference type="ARBA" id="ARBA00023242"/>
    </source>
</evidence>
<keyword evidence="4" id="KW-0675">Receptor</keyword>
<dbReference type="InterPro" id="IPR057412">
    <property type="entry name" value="INTS4_C"/>
</dbReference>
<dbReference type="GO" id="GO:0005634">
    <property type="term" value="C:nucleus"/>
    <property type="evidence" value="ECO:0007669"/>
    <property type="project" value="UniProtKB-SubCell"/>
</dbReference>
<keyword evidence="4" id="KW-0808">Transferase</keyword>
<proteinExistence type="predicted"/>
<keyword evidence="4" id="KW-0418">Kinase</keyword>
<protein>
    <submittedName>
        <fullName evidence="4">Leucine-rich repeat receptor-like protein kinase IMK2-like</fullName>
    </submittedName>
</protein>
<keyword evidence="5" id="KW-1185">Reference proteome</keyword>
<dbReference type="InterPro" id="IPR011989">
    <property type="entry name" value="ARM-like"/>
</dbReference>
<gene>
    <name evidence="4" type="ORF">POM88_041116</name>
</gene>
<comment type="subcellular location">
    <subcellularLocation>
        <location evidence="1">Nucleus</location>
    </subcellularLocation>
</comment>
<accession>A0AAD8HDK0</accession>
<reference evidence="4" key="1">
    <citation type="submission" date="2023-02" db="EMBL/GenBank/DDBJ databases">
        <title>Genome of toxic invasive species Heracleum sosnowskyi carries increased number of genes despite the absence of recent whole-genome duplications.</title>
        <authorList>
            <person name="Schelkunov M."/>
            <person name="Shtratnikova V."/>
            <person name="Makarenko M."/>
            <person name="Klepikova A."/>
            <person name="Omelchenko D."/>
            <person name="Novikova G."/>
            <person name="Obukhova E."/>
            <person name="Bogdanov V."/>
            <person name="Penin A."/>
            <person name="Logacheva M."/>
        </authorList>
    </citation>
    <scope>NUCLEOTIDE SEQUENCE</scope>
    <source>
        <strain evidence="4">Hsosn_3</strain>
        <tissue evidence="4">Leaf</tissue>
    </source>
</reference>
<dbReference type="GO" id="GO:0010496">
    <property type="term" value="P:intercellular transport"/>
    <property type="evidence" value="ECO:0007669"/>
    <property type="project" value="TreeGrafter"/>
</dbReference>
<evidence type="ECO:0000259" key="3">
    <source>
        <dbReference type="Pfam" id="PF25458"/>
    </source>
</evidence>
<organism evidence="4 5">
    <name type="scientific">Heracleum sosnowskyi</name>
    <dbReference type="NCBI Taxonomy" id="360622"/>
    <lineage>
        <taxon>Eukaryota</taxon>
        <taxon>Viridiplantae</taxon>
        <taxon>Streptophyta</taxon>
        <taxon>Embryophyta</taxon>
        <taxon>Tracheophyta</taxon>
        <taxon>Spermatophyta</taxon>
        <taxon>Magnoliopsida</taxon>
        <taxon>eudicotyledons</taxon>
        <taxon>Gunneridae</taxon>
        <taxon>Pentapetalae</taxon>
        <taxon>asterids</taxon>
        <taxon>campanulids</taxon>
        <taxon>Apiales</taxon>
        <taxon>Apiaceae</taxon>
        <taxon>Apioideae</taxon>
        <taxon>apioid superclade</taxon>
        <taxon>Tordylieae</taxon>
        <taxon>Tordyliinae</taxon>
        <taxon>Heracleum</taxon>
    </lineage>
</organism>
<reference evidence="4" key="2">
    <citation type="submission" date="2023-05" db="EMBL/GenBank/DDBJ databases">
        <authorList>
            <person name="Schelkunov M.I."/>
        </authorList>
    </citation>
    <scope>NUCLEOTIDE SEQUENCE</scope>
    <source>
        <strain evidence="4">Hsosn_3</strain>
        <tissue evidence="4">Leaf</tissue>
    </source>
</reference>
<dbReference type="Gene3D" id="1.25.10.10">
    <property type="entry name" value="Leucine-rich Repeat Variant"/>
    <property type="match status" value="1"/>
</dbReference>
<dbReference type="Proteomes" id="UP001237642">
    <property type="component" value="Unassembled WGS sequence"/>
</dbReference>
<dbReference type="AlphaFoldDB" id="A0AAD8HDK0"/>
<comment type="caution">
    <text evidence="4">The sequence shown here is derived from an EMBL/GenBank/DDBJ whole genome shotgun (WGS) entry which is preliminary data.</text>
</comment>
<evidence type="ECO:0000313" key="4">
    <source>
        <dbReference type="EMBL" id="KAK1365555.1"/>
    </source>
</evidence>
<dbReference type="Pfam" id="PF25458">
    <property type="entry name" value="INTS4_C"/>
    <property type="match status" value="1"/>
</dbReference>